<evidence type="ECO:0000256" key="1">
    <source>
        <dbReference type="ARBA" id="ARBA00006739"/>
    </source>
</evidence>
<organism evidence="3 4">
    <name type="scientific">Actinomyces viscosus C505</name>
    <dbReference type="NCBI Taxonomy" id="562973"/>
    <lineage>
        <taxon>Bacteria</taxon>
        <taxon>Bacillati</taxon>
        <taxon>Actinomycetota</taxon>
        <taxon>Actinomycetes</taxon>
        <taxon>Actinomycetales</taxon>
        <taxon>Actinomycetaceae</taxon>
        <taxon>Actinomyces</taxon>
    </lineage>
</organism>
<evidence type="ECO:0000313" key="4">
    <source>
        <dbReference type="Proteomes" id="UP000004668"/>
    </source>
</evidence>
<dbReference type="eggNOG" id="COG1216">
    <property type="taxonomic scope" value="Bacteria"/>
</dbReference>
<comment type="caution">
    <text evidence="3">The sequence shown here is derived from an EMBL/GenBank/DDBJ whole genome shotgun (WGS) entry which is preliminary data.</text>
</comment>
<protein>
    <recommendedName>
        <fullName evidence="2">Glycosyltransferase 2-like domain-containing protein</fullName>
    </recommendedName>
</protein>
<evidence type="ECO:0000313" key="3">
    <source>
        <dbReference type="EMBL" id="EGE39138.2"/>
    </source>
</evidence>
<dbReference type="InterPro" id="IPR029044">
    <property type="entry name" value="Nucleotide-diphossugar_trans"/>
</dbReference>
<dbReference type="AlphaFoldDB" id="F2UVN5"/>
<dbReference type="CDD" id="cd04179">
    <property type="entry name" value="DPM_DPG-synthase_like"/>
    <property type="match status" value="1"/>
</dbReference>
<evidence type="ECO:0000259" key="2">
    <source>
        <dbReference type="Pfam" id="PF00535"/>
    </source>
</evidence>
<sequence>MVTTSTASQTGEPTPALPVTDTWLVIPLYNEATVVREVISQARTVFPHVVVVDDGSKDASAREAAAAGAVVVRHPINLGQGAALQTGFSYVLEKTNADYVVTFDADGQHSTTDAAAMVAAARAENLAVVLGSRFLEGPSPVGWLKRIVLRTAAAVSSHTSGMRLTDAHNGLRVLRRDVLAQLDLRQNRMAHASEIIRQIGATGMPWREFPVHIVYTDYSRAKGQSLWNSVNILVDLLFS</sequence>
<feature type="domain" description="Glycosyltransferase 2-like" evidence="2">
    <location>
        <begin position="24"/>
        <end position="181"/>
    </location>
</feature>
<dbReference type="PANTHER" id="PTHR48090:SF7">
    <property type="entry name" value="RFBJ PROTEIN"/>
    <property type="match status" value="1"/>
</dbReference>
<dbReference type="EMBL" id="ACRE02000021">
    <property type="protein sequence ID" value="EGE39138.2"/>
    <property type="molecule type" value="Genomic_DNA"/>
</dbReference>
<comment type="similarity">
    <text evidence="1">Belongs to the glycosyltransferase 2 family.</text>
</comment>
<gene>
    <name evidence="3" type="ORF">HMPREF0059_00486</name>
</gene>
<dbReference type="HOGENOM" id="CLU_033536_7_4_11"/>
<dbReference type="InterPro" id="IPR001173">
    <property type="entry name" value="Glyco_trans_2-like"/>
</dbReference>
<dbReference type="PANTHER" id="PTHR48090">
    <property type="entry name" value="UNDECAPRENYL-PHOSPHATE 4-DEOXY-4-FORMAMIDO-L-ARABINOSE TRANSFERASE-RELATED"/>
    <property type="match status" value="1"/>
</dbReference>
<proteinExistence type="inferred from homology"/>
<dbReference type="SUPFAM" id="SSF53448">
    <property type="entry name" value="Nucleotide-diphospho-sugar transferases"/>
    <property type="match status" value="1"/>
</dbReference>
<dbReference type="InterPro" id="IPR050256">
    <property type="entry name" value="Glycosyltransferase_2"/>
</dbReference>
<dbReference type="Gene3D" id="3.90.550.10">
    <property type="entry name" value="Spore Coat Polysaccharide Biosynthesis Protein SpsA, Chain A"/>
    <property type="match status" value="1"/>
</dbReference>
<dbReference type="Pfam" id="PF00535">
    <property type="entry name" value="Glycos_transf_2"/>
    <property type="match status" value="1"/>
</dbReference>
<reference evidence="3 4" key="2">
    <citation type="submission" date="2011-10" db="EMBL/GenBank/DDBJ databases">
        <title>The Genome Sequence of Actinomyces viscosus C505.</title>
        <authorList>
            <consortium name="The Broad Institute Genome Sequencing Platform"/>
            <consortium name="The Broad Institute Genome Sequencing Center for Infectious Disease"/>
            <person name="Earl A."/>
            <person name="Ward D."/>
            <person name="Feldgarden M."/>
            <person name="Gevers D."/>
            <person name="Sibley C.D."/>
            <person name="Field T.R."/>
            <person name="Grinwis M."/>
            <person name="Eshaghurshan C.S."/>
            <person name="Surette M.G."/>
            <person name="Young S.K."/>
            <person name="Zeng Q."/>
            <person name="Gargeya S."/>
            <person name="Fitzgerald M."/>
            <person name="Haas B."/>
            <person name="Abouelleil A."/>
            <person name="Alvarado L."/>
            <person name="Arachchi H.M."/>
            <person name="Berlin A."/>
            <person name="Brown A."/>
            <person name="Chapman S.B."/>
            <person name="Chen Z."/>
            <person name="Dunbar C."/>
            <person name="Freedman E."/>
            <person name="Gearin G."/>
            <person name="Goldberg J."/>
            <person name="Griggs A."/>
            <person name="Gujja S."/>
            <person name="Heiman D."/>
            <person name="Howarth C."/>
            <person name="Larson L."/>
            <person name="Lui A."/>
            <person name="MacDonald P.J.P."/>
            <person name="Montmayeur A."/>
            <person name="Murphy C."/>
            <person name="Neiman D."/>
            <person name="Pearson M."/>
            <person name="Priest M."/>
            <person name="Roberts A."/>
            <person name="Saif S."/>
            <person name="Shea T."/>
            <person name="Shenoy N."/>
            <person name="Sisk P."/>
            <person name="Stolte C."/>
            <person name="Sykes S."/>
            <person name="Wortman J."/>
            <person name="Nusbaum C."/>
            <person name="Birren B."/>
        </authorList>
    </citation>
    <scope>NUCLEOTIDE SEQUENCE [LARGE SCALE GENOMIC DNA]</scope>
    <source>
        <strain evidence="3 4">C505</strain>
    </source>
</reference>
<dbReference type="Proteomes" id="UP000004668">
    <property type="component" value="Unassembled WGS sequence"/>
</dbReference>
<name>F2UVN5_ACTVI</name>
<accession>F2UVN5</accession>
<reference evidence="4" key="1">
    <citation type="submission" date="2010-02" db="EMBL/GenBank/DDBJ databases">
        <title>The Genome Sequence of Prevotella oris strain C735.</title>
        <authorList>
            <consortium name="The Broad Institute Genome Sequencing Platform"/>
            <person name="Ward D."/>
            <person name="Feldgarden M."/>
            <person name="Earl A."/>
            <person name="Young S.K."/>
            <person name="Zeng Q."/>
            <person name="Koehrsen M."/>
            <person name="Alvarado L."/>
            <person name="Berlin A."/>
            <person name="Bochicchio J."/>
            <person name="Borenstein D."/>
            <person name="Chapman S.B."/>
            <person name="Chen Z."/>
            <person name="Engels R."/>
            <person name="Freedman E."/>
            <person name="Gellesch M."/>
            <person name="Goldberg J."/>
            <person name="Griggs A."/>
            <person name="Gujja S."/>
            <person name="Heilman E."/>
            <person name="Heiman D."/>
            <person name="Hepburn T."/>
            <person name="Howarth C."/>
            <person name="Jen D."/>
            <person name="Larson L."/>
            <person name="Mehta T."/>
            <person name="Park D."/>
            <person name="Pearson M."/>
            <person name="Roberts A."/>
            <person name="Saif S."/>
            <person name="Shea T."/>
            <person name="Shenoy N."/>
            <person name="Sisk P."/>
            <person name="Stolte C."/>
            <person name="Sykes S."/>
            <person name="Thomson T."/>
            <person name="Walk T."/>
            <person name="White J."/>
            <person name="Yandava C."/>
            <person name="Sibley C.D."/>
            <person name="Field T.R."/>
            <person name="Grinwis M."/>
            <person name="Eshaghurshan C.S."/>
            <person name="Surette M.G."/>
            <person name="Haas B."/>
            <person name="Nusbaum C."/>
            <person name="Birren B."/>
        </authorList>
    </citation>
    <scope>NUCLEOTIDE SEQUENCE [LARGE SCALE GENOMIC DNA]</scope>
    <source>
        <strain evidence="4">C505</strain>
    </source>
</reference>